<dbReference type="EC" id="3.1.-.-" evidence="5"/>
<proteinExistence type="inferred from homology"/>
<organism evidence="7 8">
    <name type="scientific">Thermovirga lienii (strain ATCC BAA-1197 / DSM 17291 / Cas60314)</name>
    <dbReference type="NCBI Taxonomy" id="580340"/>
    <lineage>
        <taxon>Bacteria</taxon>
        <taxon>Thermotogati</taxon>
        <taxon>Synergistota</taxon>
        <taxon>Synergistia</taxon>
        <taxon>Synergistales</taxon>
        <taxon>Thermovirgaceae</taxon>
        <taxon>Thermovirga</taxon>
    </lineage>
</organism>
<dbReference type="STRING" id="580340.Tlie_0873"/>
<evidence type="ECO:0000256" key="1">
    <source>
        <dbReference type="ARBA" id="ARBA00022490"/>
    </source>
</evidence>
<dbReference type="HAMAP" id="MF_00651">
    <property type="entry name" value="Nuclease_YqgF"/>
    <property type="match status" value="1"/>
</dbReference>
<dbReference type="OrthoDB" id="9796140at2"/>
<comment type="similarity">
    <text evidence="5">Belongs to the YqgF HJR family.</text>
</comment>
<dbReference type="HOGENOM" id="CLU_098240_2_0_0"/>
<dbReference type="GO" id="GO:0004518">
    <property type="term" value="F:nuclease activity"/>
    <property type="evidence" value="ECO:0007669"/>
    <property type="project" value="UniProtKB-KW"/>
</dbReference>
<gene>
    <name evidence="7" type="ordered locus">Tlie_0873</name>
</gene>
<reference evidence="8" key="1">
    <citation type="submission" date="2011-10" db="EMBL/GenBank/DDBJ databases">
        <title>The complete genome of chromosome of Thermovirga lienii DSM 17291.</title>
        <authorList>
            <consortium name="US DOE Joint Genome Institute (JGI-PGF)"/>
            <person name="Lucas S."/>
            <person name="Copeland A."/>
            <person name="Lapidus A."/>
            <person name="Glavina del Rio T."/>
            <person name="Dalin E."/>
            <person name="Tice H."/>
            <person name="Bruce D."/>
            <person name="Goodwin L."/>
            <person name="Pitluck S."/>
            <person name="Peters L."/>
            <person name="Mikhailova N."/>
            <person name="Saunders E."/>
            <person name="Kyrpides N."/>
            <person name="Mavromatis K."/>
            <person name="Ivanova N."/>
            <person name="Last F.I."/>
            <person name="Brettin T."/>
            <person name="Detter J.C."/>
            <person name="Han C."/>
            <person name="Larimer F."/>
            <person name="Land M."/>
            <person name="Hauser L."/>
            <person name="Markowitz V."/>
            <person name="Cheng J.-F."/>
            <person name="Hugenholtz P."/>
            <person name="Woyke T."/>
            <person name="Wu D."/>
            <person name="Spring S."/>
            <person name="Schroeder M."/>
            <person name="Brambilla E.-M."/>
            <person name="Klenk H.-P."/>
            <person name="Eisen J.A."/>
        </authorList>
    </citation>
    <scope>NUCLEOTIDE SEQUENCE [LARGE SCALE GENOMIC DNA]</scope>
    <source>
        <strain evidence="8">ATCC BAA-1197 / DSM 17291 / Cas60314</strain>
    </source>
</reference>
<dbReference type="GO" id="GO:0016788">
    <property type="term" value="F:hydrolase activity, acting on ester bonds"/>
    <property type="evidence" value="ECO:0007669"/>
    <property type="project" value="UniProtKB-UniRule"/>
</dbReference>
<evidence type="ECO:0000256" key="2">
    <source>
        <dbReference type="ARBA" id="ARBA00022517"/>
    </source>
</evidence>
<evidence type="ECO:0000259" key="6">
    <source>
        <dbReference type="SMART" id="SM00732"/>
    </source>
</evidence>
<dbReference type="InterPro" id="IPR037027">
    <property type="entry name" value="YqgF/RNaseH-like_dom_sf"/>
</dbReference>
<dbReference type="PANTHER" id="PTHR33317">
    <property type="entry name" value="POLYNUCLEOTIDYL TRANSFERASE, RIBONUCLEASE H-LIKE SUPERFAMILY PROTEIN"/>
    <property type="match status" value="1"/>
</dbReference>
<evidence type="ECO:0000313" key="8">
    <source>
        <dbReference type="Proteomes" id="UP000005868"/>
    </source>
</evidence>
<dbReference type="SUPFAM" id="SSF53098">
    <property type="entry name" value="Ribonuclease H-like"/>
    <property type="match status" value="1"/>
</dbReference>
<protein>
    <recommendedName>
        <fullName evidence="5">Putative pre-16S rRNA nuclease</fullName>
        <ecNumber evidence="5">3.1.-.-</ecNumber>
    </recommendedName>
</protein>
<dbReference type="SMART" id="SM00732">
    <property type="entry name" value="YqgFc"/>
    <property type="match status" value="1"/>
</dbReference>
<dbReference type="InterPro" id="IPR005227">
    <property type="entry name" value="YqgF"/>
</dbReference>
<keyword evidence="1 5" id="KW-0963">Cytoplasm</keyword>
<dbReference type="AlphaFoldDB" id="G7V9Q6"/>
<evidence type="ECO:0000256" key="4">
    <source>
        <dbReference type="ARBA" id="ARBA00022801"/>
    </source>
</evidence>
<evidence type="ECO:0000313" key="7">
    <source>
        <dbReference type="EMBL" id="AER66606.1"/>
    </source>
</evidence>
<reference evidence="7 8" key="2">
    <citation type="journal article" date="2012" name="Stand. Genomic Sci.">
        <title>Genome sequence of the moderately thermophilic, amino-acid-degrading and sulfur-reducing bacterium Thermovirga lienii type strain (Cas60314(T)).</title>
        <authorList>
            <person name="Goker M."/>
            <person name="Saunders E."/>
            <person name="Lapidus A."/>
            <person name="Nolan M."/>
            <person name="Lucas S."/>
            <person name="Hammon N."/>
            <person name="Deshpande S."/>
            <person name="Cheng J.F."/>
            <person name="Han C."/>
            <person name="Tapia R."/>
            <person name="Goodwin L.A."/>
            <person name="Pitluck S."/>
            <person name="Liolios K."/>
            <person name="Mavromatis K."/>
            <person name="Pagani I."/>
            <person name="Ivanova N."/>
            <person name="Mikhailova N."/>
            <person name="Pati A."/>
            <person name="Chen A."/>
            <person name="Palaniappan K."/>
            <person name="Land M."/>
            <person name="Chang Y.J."/>
            <person name="Jeffries C.D."/>
            <person name="Brambilla E.M."/>
            <person name="Rohde M."/>
            <person name="Spring S."/>
            <person name="Detter J.C."/>
            <person name="Woyke T."/>
            <person name="Bristow J."/>
            <person name="Eisen J.A."/>
            <person name="Markowitz V."/>
            <person name="Hugenholtz P."/>
            <person name="Kyrpides N.C."/>
            <person name="Klenk H.P."/>
        </authorList>
    </citation>
    <scope>NUCLEOTIDE SEQUENCE [LARGE SCALE GENOMIC DNA]</scope>
    <source>
        <strain evidence="8">ATCC BAA-1197 / DSM 17291 / Cas60314</strain>
    </source>
</reference>
<dbReference type="EMBL" id="CP003096">
    <property type="protein sequence ID" value="AER66606.1"/>
    <property type="molecule type" value="Genomic_DNA"/>
</dbReference>
<dbReference type="InterPro" id="IPR006641">
    <property type="entry name" value="YqgF/RNaseH-like_dom"/>
</dbReference>
<sequence>MKRFLGLDIGTKRIGVSVSDPLGSFAQGVAVLDATRDWMAELDKLVAHYKVGVIVVGMPYRTDASVGPEALKIKDVVSSLRQRYPDLDVVLWDERFTTTIAEKAMIEADVKRKKRRQNIDMVAASIMLQDFLEHYSKGGS</sequence>
<name>G7V9Q6_THELD</name>
<dbReference type="Proteomes" id="UP000005868">
    <property type="component" value="Chromosome"/>
</dbReference>
<keyword evidence="2 5" id="KW-0690">Ribosome biogenesis</keyword>
<evidence type="ECO:0000256" key="3">
    <source>
        <dbReference type="ARBA" id="ARBA00022722"/>
    </source>
</evidence>
<feature type="domain" description="YqgF/RNase H-like" evidence="6">
    <location>
        <begin position="2"/>
        <end position="101"/>
    </location>
</feature>
<dbReference type="eggNOG" id="COG0816">
    <property type="taxonomic scope" value="Bacteria"/>
</dbReference>
<dbReference type="PANTHER" id="PTHR33317:SF4">
    <property type="entry name" value="POLYNUCLEOTIDYL TRANSFERASE, RIBONUCLEASE H-LIKE SUPERFAMILY PROTEIN"/>
    <property type="match status" value="1"/>
</dbReference>
<dbReference type="CDD" id="cd16964">
    <property type="entry name" value="YqgF"/>
    <property type="match status" value="1"/>
</dbReference>
<dbReference type="GO" id="GO:0000967">
    <property type="term" value="P:rRNA 5'-end processing"/>
    <property type="evidence" value="ECO:0007669"/>
    <property type="project" value="UniProtKB-UniRule"/>
</dbReference>
<dbReference type="GO" id="GO:0005829">
    <property type="term" value="C:cytosol"/>
    <property type="evidence" value="ECO:0007669"/>
    <property type="project" value="TreeGrafter"/>
</dbReference>
<keyword evidence="3 5" id="KW-0540">Nuclease</keyword>
<dbReference type="NCBIfam" id="TIGR00250">
    <property type="entry name" value="RNAse_H_YqgF"/>
    <property type="match status" value="1"/>
</dbReference>
<dbReference type="Pfam" id="PF03652">
    <property type="entry name" value="RuvX"/>
    <property type="match status" value="1"/>
</dbReference>
<keyword evidence="8" id="KW-1185">Reference proteome</keyword>
<comment type="function">
    <text evidence="5">Could be a nuclease involved in processing of the 5'-end of pre-16S rRNA.</text>
</comment>
<accession>G7V9Q6</accession>
<dbReference type="KEGG" id="tli:Tlie_0873"/>
<keyword evidence="4 5" id="KW-0378">Hydrolase</keyword>
<dbReference type="Gene3D" id="3.30.420.140">
    <property type="entry name" value="YqgF/RNase H-like domain"/>
    <property type="match status" value="1"/>
</dbReference>
<dbReference type="InterPro" id="IPR012337">
    <property type="entry name" value="RNaseH-like_sf"/>
</dbReference>
<comment type="subcellular location">
    <subcellularLocation>
        <location evidence="5">Cytoplasm</location>
    </subcellularLocation>
</comment>
<evidence type="ECO:0000256" key="5">
    <source>
        <dbReference type="HAMAP-Rule" id="MF_00651"/>
    </source>
</evidence>